<dbReference type="RefSeq" id="WP_145245322.1">
    <property type="nucleotide sequence ID" value="NZ_CP036278.1"/>
</dbReference>
<sequence>MPTAHDIRGTVFKHGSAVLLARIVGPEGTAVTTSDLASVRYSVYQVDPVDPDALTAVEGHAEVSLTVADVFYDTLQTGGPWSVDETGYNFRHDLPVDSDEAFPIAGADYQVRYEVIPTSGQKLVFRFAVRCI</sequence>
<evidence type="ECO:0000313" key="2">
    <source>
        <dbReference type="Proteomes" id="UP000315750"/>
    </source>
</evidence>
<dbReference type="EMBL" id="CP036278">
    <property type="protein sequence ID" value="QDU54326.1"/>
    <property type="molecule type" value="Genomic_DNA"/>
</dbReference>
<evidence type="ECO:0000313" key="1">
    <source>
        <dbReference type="EMBL" id="QDU54326.1"/>
    </source>
</evidence>
<keyword evidence="2" id="KW-1185">Reference proteome</keyword>
<dbReference type="AlphaFoldDB" id="A0A518AHW5"/>
<proteinExistence type="predicted"/>
<dbReference type="Proteomes" id="UP000315750">
    <property type="component" value="Chromosome"/>
</dbReference>
<dbReference type="OrthoDB" id="280110at2"/>
<accession>A0A518AHW5</accession>
<organism evidence="1 2">
    <name type="scientific">Aeoliella mucimassa</name>
    <dbReference type="NCBI Taxonomy" id="2527972"/>
    <lineage>
        <taxon>Bacteria</taxon>
        <taxon>Pseudomonadati</taxon>
        <taxon>Planctomycetota</taxon>
        <taxon>Planctomycetia</taxon>
        <taxon>Pirellulales</taxon>
        <taxon>Lacipirellulaceae</taxon>
        <taxon>Aeoliella</taxon>
    </lineage>
</organism>
<gene>
    <name evidence="1" type="ORF">Pan181_05070</name>
</gene>
<protein>
    <submittedName>
        <fullName evidence="1">Uncharacterized protein</fullName>
    </submittedName>
</protein>
<name>A0A518AHW5_9BACT</name>
<dbReference type="KEGG" id="amuc:Pan181_05070"/>
<reference evidence="1 2" key="1">
    <citation type="submission" date="2019-02" db="EMBL/GenBank/DDBJ databases">
        <title>Deep-cultivation of Planctomycetes and their phenomic and genomic characterization uncovers novel biology.</title>
        <authorList>
            <person name="Wiegand S."/>
            <person name="Jogler M."/>
            <person name="Boedeker C."/>
            <person name="Pinto D."/>
            <person name="Vollmers J."/>
            <person name="Rivas-Marin E."/>
            <person name="Kohn T."/>
            <person name="Peeters S.H."/>
            <person name="Heuer A."/>
            <person name="Rast P."/>
            <person name="Oberbeckmann S."/>
            <person name="Bunk B."/>
            <person name="Jeske O."/>
            <person name="Meyerdierks A."/>
            <person name="Storesund J.E."/>
            <person name="Kallscheuer N."/>
            <person name="Luecker S."/>
            <person name="Lage O.M."/>
            <person name="Pohl T."/>
            <person name="Merkel B.J."/>
            <person name="Hornburger P."/>
            <person name="Mueller R.-W."/>
            <person name="Bruemmer F."/>
            <person name="Labrenz M."/>
            <person name="Spormann A.M."/>
            <person name="Op den Camp H."/>
            <person name="Overmann J."/>
            <person name="Amann R."/>
            <person name="Jetten M.S.M."/>
            <person name="Mascher T."/>
            <person name="Medema M.H."/>
            <person name="Devos D.P."/>
            <person name="Kaster A.-K."/>
            <person name="Ovreas L."/>
            <person name="Rohde M."/>
            <person name="Galperin M.Y."/>
            <person name="Jogler C."/>
        </authorList>
    </citation>
    <scope>NUCLEOTIDE SEQUENCE [LARGE SCALE GENOMIC DNA]</scope>
    <source>
        <strain evidence="1 2">Pan181</strain>
    </source>
</reference>